<dbReference type="OrthoDB" id="2020070at2759"/>
<dbReference type="Gene3D" id="3.90.550.10">
    <property type="entry name" value="Spore Coat Polysaccharide Biosynthesis Protein SpsA, Chain A"/>
    <property type="match status" value="1"/>
</dbReference>
<protein>
    <submittedName>
        <fullName evidence="3">Uncharacterized protein</fullName>
    </submittedName>
</protein>
<evidence type="ECO:0000313" key="4">
    <source>
        <dbReference type="Proteomes" id="UP000757232"/>
    </source>
</evidence>
<evidence type="ECO:0000256" key="1">
    <source>
        <dbReference type="SAM" id="MobiDB-lite"/>
    </source>
</evidence>
<keyword evidence="4" id="KW-1185">Reference proteome</keyword>
<sequence length="860" mass="96168">MKSKELSLSINIRQLHQNGRHKGRVKTWILVVTAILLAIGRLLLSTLRHPDVKQDEVSIVAVADSGNVSLGAFPNMSPKLMDAMFLGASDLPFLDSGSITAVFPVTENSLDEVHEIIELLTSDESSVSAIAIVCPESITPVLHASLLGRHQDTFMDMSVALWPEGLSEGPALMNVASSVSTEYALVVDSAGLGHLHDDSREHLLSHPLLLDLPTGFCGGNSTNVERRLFCVVPSSGPQPVSFLFPPFIIPSLLIRGFNATVVSDTDFWPSLGNALAQATGTRALIPESDDDSNGDWCRSLCKKYNLILDGSSRDQCTTPPDSEGTSDHRTDPSQSSSLAIILPILSDLEAFASVACRLSENGYTTHVLILSHDQDHASSESSFPWLHDHLISSICNISYSALHTSSNDFANAEAVKFWLDSANELMSVILYGSGGLGHVSELPFTAVLERQSAIGISVVQIPQVDLPYCDWLGSLSLQELRNWHMPDVQISVITDNRPDSLDRLFKSLQNAHYFGDHVSVRINVEQTADLETRRLVSAFEWNHGGVFVHHRVVHAGLLTAVVESWFPRSNHSYGVLLEDDVEVSPLFYAWIKMTLLRYRYGDFPNKRSALFGISLYQQKQIELRPEGRRPFDAQTLFDTYGILYRNTPYLSQIPCSWGAVYFPEHWREFHAYLMVRLSEAWLPLRDFVVPHVRSNRWAKSWKRFFIELVYLRGYVMLYPNYDDFVSLSTNHLEVGSHVKQQPRSIYEQKKSLFTLPLMVPSDGSDDSQGTGLLDLPEETLPQWSDLPVLDFWGTVSGETEVETRGTERQKKLVGCTTIGSLEERRRPFEAEELFTCIASVEENEVEDDNEFDSVEIHYDI</sequence>
<feature type="transmembrane region" description="Helical" evidence="2">
    <location>
        <begin position="27"/>
        <end position="44"/>
    </location>
</feature>
<accession>A0A9Q5HTB2</accession>
<comment type="caution">
    <text evidence="3">The sequence shown here is derived from an EMBL/GenBank/DDBJ whole genome shotgun (WGS) entry which is preliminary data.</text>
</comment>
<dbReference type="PANTHER" id="PTHR33604">
    <property type="entry name" value="OSJNBA0004B13.7 PROTEIN"/>
    <property type="match status" value="1"/>
</dbReference>
<dbReference type="PANTHER" id="PTHR33604:SF3">
    <property type="entry name" value="OSJNBA0004B13.7 PROTEIN"/>
    <property type="match status" value="1"/>
</dbReference>
<dbReference type="EMBL" id="LNZH02000209">
    <property type="protein sequence ID" value="OCB85462.1"/>
    <property type="molecule type" value="Genomic_DNA"/>
</dbReference>
<dbReference type="AlphaFoldDB" id="A0A9Q5HTB2"/>
<dbReference type="InterPro" id="IPR029044">
    <property type="entry name" value="Nucleotide-diphossugar_trans"/>
</dbReference>
<dbReference type="SUPFAM" id="SSF53448">
    <property type="entry name" value="Nucleotide-diphospho-sugar transferases"/>
    <property type="match status" value="1"/>
</dbReference>
<evidence type="ECO:0000256" key="2">
    <source>
        <dbReference type="SAM" id="Phobius"/>
    </source>
</evidence>
<name>A0A9Q5HTB2_SANBA</name>
<reference evidence="3" key="1">
    <citation type="submission" date="2016-06" db="EMBL/GenBank/DDBJ databases">
        <title>Draft Genome sequence of the fungus Inonotus baumii.</title>
        <authorList>
            <person name="Zhu H."/>
            <person name="Lin W."/>
        </authorList>
    </citation>
    <scope>NUCLEOTIDE SEQUENCE</scope>
    <source>
        <strain evidence="3">821</strain>
    </source>
</reference>
<keyword evidence="2" id="KW-1133">Transmembrane helix</keyword>
<keyword evidence="2" id="KW-0472">Membrane</keyword>
<feature type="region of interest" description="Disordered" evidence="1">
    <location>
        <begin position="312"/>
        <end position="334"/>
    </location>
</feature>
<dbReference type="Proteomes" id="UP000757232">
    <property type="component" value="Unassembled WGS sequence"/>
</dbReference>
<proteinExistence type="predicted"/>
<evidence type="ECO:0000313" key="3">
    <source>
        <dbReference type="EMBL" id="OCB85462.1"/>
    </source>
</evidence>
<organism evidence="3 4">
    <name type="scientific">Sanghuangporus baumii</name>
    <name type="common">Phellinus baumii</name>
    <dbReference type="NCBI Taxonomy" id="108892"/>
    <lineage>
        <taxon>Eukaryota</taxon>
        <taxon>Fungi</taxon>
        <taxon>Dikarya</taxon>
        <taxon>Basidiomycota</taxon>
        <taxon>Agaricomycotina</taxon>
        <taxon>Agaricomycetes</taxon>
        <taxon>Hymenochaetales</taxon>
        <taxon>Hymenochaetaceae</taxon>
        <taxon>Sanghuangporus</taxon>
    </lineage>
</organism>
<gene>
    <name evidence="3" type="ORF">A7U60_g7471</name>
</gene>
<keyword evidence="2" id="KW-0812">Transmembrane</keyword>